<dbReference type="Proteomes" id="UP000796880">
    <property type="component" value="Unassembled WGS sequence"/>
</dbReference>
<sequence>MSINQSSPTSAPTKPSQRRFSTIVSNPDGTYSRKIQLPTSPPEPDPSTTTSMVLSKDIPVNSTNQTFVRLFLPRHVLDSDSPNTTNIKLPLIFYFHGGAFIHCSAASTFFHIFCSNMALQLQAIIVSVEYRLAPEHRLPLAYDDAVEALHWIKTTKEGWVGEFADFSNCFLMGTSAGANIAYHAALRACEAAEDLGPLKIRGLLLHHPFIGGVERTGSELRMENDPMLPLYVCDEAWSFSLPVGADRDHEFCNPMVGGGSDYFDRIRVMGLRAFVSACYGDPLIDRQMELVKMLEEKGVETVTYYCEGSHGLEITDPSKAQDLFRVLKCFIFC</sequence>
<gene>
    <name evidence="5" type="ORF">FNV43_RR24177</name>
</gene>
<evidence type="ECO:0000313" key="5">
    <source>
        <dbReference type="EMBL" id="KAF3433075.1"/>
    </source>
</evidence>
<comment type="similarity">
    <text evidence="1">Belongs to the 'GDXG' lipolytic enzyme family.</text>
</comment>
<dbReference type="Pfam" id="PF07859">
    <property type="entry name" value="Abhydrolase_3"/>
    <property type="match status" value="1"/>
</dbReference>
<dbReference type="EMBL" id="VOIH02000011">
    <property type="protein sequence ID" value="KAF3433075.1"/>
    <property type="molecule type" value="Genomic_DNA"/>
</dbReference>
<comment type="caution">
    <text evidence="5">The sequence shown here is derived from an EMBL/GenBank/DDBJ whole genome shotgun (WGS) entry which is preliminary data.</text>
</comment>
<keyword evidence="6" id="KW-1185">Reference proteome</keyword>
<proteinExistence type="inferred from homology"/>
<evidence type="ECO:0000256" key="3">
    <source>
        <dbReference type="SAM" id="MobiDB-lite"/>
    </source>
</evidence>
<dbReference type="InterPro" id="IPR029058">
    <property type="entry name" value="AB_hydrolase_fold"/>
</dbReference>
<dbReference type="PANTHER" id="PTHR23024:SF546">
    <property type="entry name" value="CARBOXYLESTERASE 120-RELATED"/>
    <property type="match status" value="1"/>
</dbReference>
<dbReference type="Gene3D" id="3.40.50.1820">
    <property type="entry name" value="alpha/beta hydrolase"/>
    <property type="match status" value="1"/>
</dbReference>
<dbReference type="InterPro" id="IPR013094">
    <property type="entry name" value="AB_hydrolase_3"/>
</dbReference>
<dbReference type="SUPFAM" id="SSF53474">
    <property type="entry name" value="alpha/beta-Hydrolases"/>
    <property type="match status" value="1"/>
</dbReference>
<evidence type="ECO:0000259" key="4">
    <source>
        <dbReference type="Pfam" id="PF07859"/>
    </source>
</evidence>
<reference evidence="5" key="1">
    <citation type="submission" date="2020-03" db="EMBL/GenBank/DDBJ databases">
        <title>A high-quality chromosome-level genome assembly of a woody plant with both climbing and erect habits, Rhamnella rubrinervis.</title>
        <authorList>
            <person name="Lu Z."/>
            <person name="Yang Y."/>
            <person name="Zhu X."/>
            <person name="Sun Y."/>
        </authorList>
    </citation>
    <scope>NUCLEOTIDE SEQUENCE</scope>
    <source>
        <strain evidence="5">BYM</strain>
        <tissue evidence="5">Leaf</tissue>
    </source>
</reference>
<organism evidence="5 6">
    <name type="scientific">Rhamnella rubrinervis</name>
    <dbReference type="NCBI Taxonomy" id="2594499"/>
    <lineage>
        <taxon>Eukaryota</taxon>
        <taxon>Viridiplantae</taxon>
        <taxon>Streptophyta</taxon>
        <taxon>Embryophyta</taxon>
        <taxon>Tracheophyta</taxon>
        <taxon>Spermatophyta</taxon>
        <taxon>Magnoliopsida</taxon>
        <taxon>eudicotyledons</taxon>
        <taxon>Gunneridae</taxon>
        <taxon>Pentapetalae</taxon>
        <taxon>rosids</taxon>
        <taxon>fabids</taxon>
        <taxon>Rosales</taxon>
        <taxon>Rhamnaceae</taxon>
        <taxon>rhamnoid group</taxon>
        <taxon>Rhamneae</taxon>
        <taxon>Rhamnella</taxon>
    </lineage>
</organism>
<protein>
    <recommendedName>
        <fullName evidence="4">Alpha/beta hydrolase fold-3 domain-containing protein</fullName>
    </recommendedName>
</protein>
<dbReference type="InterPro" id="IPR050466">
    <property type="entry name" value="Carboxylest/Gibb_receptor"/>
</dbReference>
<evidence type="ECO:0000256" key="2">
    <source>
        <dbReference type="ARBA" id="ARBA00022801"/>
    </source>
</evidence>
<feature type="compositionally biased region" description="Polar residues" evidence="3">
    <location>
        <begin position="1"/>
        <end position="29"/>
    </location>
</feature>
<feature type="region of interest" description="Disordered" evidence="3">
    <location>
        <begin position="1"/>
        <end position="52"/>
    </location>
</feature>
<evidence type="ECO:0000256" key="1">
    <source>
        <dbReference type="ARBA" id="ARBA00010515"/>
    </source>
</evidence>
<dbReference type="GO" id="GO:0016787">
    <property type="term" value="F:hydrolase activity"/>
    <property type="evidence" value="ECO:0007669"/>
    <property type="project" value="UniProtKB-KW"/>
</dbReference>
<dbReference type="PROSITE" id="PS01173">
    <property type="entry name" value="LIPASE_GDXG_HIS"/>
    <property type="match status" value="1"/>
</dbReference>
<evidence type="ECO:0000313" key="6">
    <source>
        <dbReference type="Proteomes" id="UP000796880"/>
    </source>
</evidence>
<feature type="domain" description="Alpha/beta hydrolase fold-3" evidence="4">
    <location>
        <begin position="92"/>
        <end position="310"/>
    </location>
</feature>
<dbReference type="PANTHER" id="PTHR23024">
    <property type="entry name" value="ARYLACETAMIDE DEACETYLASE"/>
    <property type="match status" value="1"/>
</dbReference>
<accession>A0A8K0GSX0</accession>
<keyword evidence="2" id="KW-0378">Hydrolase</keyword>
<dbReference type="InterPro" id="IPR002168">
    <property type="entry name" value="Lipase_GDXG_HIS_AS"/>
</dbReference>
<dbReference type="AlphaFoldDB" id="A0A8K0GSX0"/>
<name>A0A8K0GSX0_9ROSA</name>
<dbReference type="OrthoDB" id="408631at2759"/>